<protein>
    <submittedName>
        <fullName evidence="1">Coproporphyrinogen III oxidase</fullName>
    </submittedName>
</protein>
<sequence length="301" mass="33167">MHIKVRRGVAPDNGASSPDPEPAMHTVIPLDVARALRTSRQRQRPLAVTLHWPGTPSAVYRSSLAQQIRLIGGGLGSRQPVEHFQWRGAAPIGDVQMQMQRLRERMHFLEHDRGDYAIDLAPQHSDWASVGRLRELGFNRVCIGVPDACTADPLSQDTYRDPAPIQSLIDAARTFGFRSVSVDLGYGNAWQTLASLEAKLASLIALEPDRVQVFDYARPPARYAGQCPQALCCAAQSTAMGLLCVERLEAAGYHYLGLGQFARGDDELTQAQERGRLRRTEEGFTLHGDCSRIGLGLFGRN</sequence>
<reference evidence="1" key="1">
    <citation type="submission" date="2023-07" db="EMBL/GenBank/DDBJ databases">
        <title>Bioagumentation of soil contaminated with hydrocarbons using Pseudomonas poae 7b strain.</title>
        <authorList>
            <person name="Kumor A."/>
        </authorList>
    </citation>
    <scope>NUCLEOTIDE SEQUENCE</scope>
    <source>
        <strain evidence="1">7b</strain>
    </source>
</reference>
<evidence type="ECO:0000313" key="1">
    <source>
        <dbReference type="EMBL" id="MDR9878368.1"/>
    </source>
</evidence>
<keyword evidence="2" id="KW-1185">Reference proteome</keyword>
<organism evidence="1 2">
    <name type="scientific">Pseudomonas allii</name>
    <dbReference type="NCBI Taxonomy" id="2740531"/>
    <lineage>
        <taxon>Bacteria</taxon>
        <taxon>Pseudomonadati</taxon>
        <taxon>Pseudomonadota</taxon>
        <taxon>Gammaproteobacteria</taxon>
        <taxon>Pseudomonadales</taxon>
        <taxon>Pseudomonadaceae</taxon>
        <taxon>Pseudomonas</taxon>
    </lineage>
</organism>
<dbReference type="Proteomes" id="UP001244872">
    <property type="component" value="Unassembled WGS sequence"/>
</dbReference>
<comment type="caution">
    <text evidence="1">The sequence shown here is derived from an EMBL/GenBank/DDBJ whole genome shotgun (WGS) entry which is preliminary data.</text>
</comment>
<name>A0ACC6LIQ1_9PSED</name>
<proteinExistence type="predicted"/>
<accession>A0ACC6LIQ1</accession>
<evidence type="ECO:0000313" key="2">
    <source>
        <dbReference type="Proteomes" id="UP001244872"/>
    </source>
</evidence>
<gene>
    <name evidence="1" type="ORF">RJC98_24570</name>
</gene>
<dbReference type="EMBL" id="JAVLRO010000011">
    <property type="protein sequence ID" value="MDR9878368.1"/>
    <property type="molecule type" value="Genomic_DNA"/>
</dbReference>